<dbReference type="Gene3D" id="3.30.360.10">
    <property type="entry name" value="Dihydrodipicolinate Reductase, domain 2"/>
    <property type="match status" value="1"/>
</dbReference>
<comment type="caution">
    <text evidence="1">The sequence shown here is derived from an EMBL/GenBank/DDBJ whole genome shotgun (WGS) entry which is preliminary data.</text>
</comment>
<dbReference type="SUPFAM" id="SSF51735">
    <property type="entry name" value="NAD(P)-binding Rossmann-fold domains"/>
    <property type="match status" value="1"/>
</dbReference>
<dbReference type="EMBL" id="NEVR01000001">
    <property type="protein sequence ID" value="OZI68279.1"/>
    <property type="molecule type" value="Genomic_DNA"/>
</dbReference>
<protein>
    <recommendedName>
        <fullName evidence="3">Gfo/Idh/MocA-like oxidoreductase N-terminal domain-containing protein</fullName>
    </recommendedName>
</protein>
<dbReference type="InterPro" id="IPR036291">
    <property type="entry name" value="NAD(P)-bd_dom_sf"/>
</dbReference>
<sequence length="316" mass="34150">MKTLLVGAGGIAPEYLKAMRAVGIRDIDVLARSEASAQRLAADWGLGRALGGGTTTLAQVAQDYQAFVLASSIESLLPSLQVIARINPAAKVLVEKPVALSSQELRAFIDANPGFSATVALNRLFFPSISLLRQHLAQEEVTSAAFSFTEWVHRIDVSAYSSRELARWGASNCIHVIATAFDLIGLPEELHAVVSGENAIPWHPTGSVFAGVGKSAKGVPFTYQSDWRSAGRWWLNVHTTRGRYDLMPMEGLTFTERGTVASQALMAPYSGDTKCGFEPMLLAWLDPASAQTHVGLSELVLHLEAIEKIFGYDPRA</sequence>
<evidence type="ECO:0008006" key="3">
    <source>
        <dbReference type="Google" id="ProtNLM"/>
    </source>
</evidence>
<dbReference type="Gene3D" id="3.40.50.720">
    <property type="entry name" value="NAD(P)-binding Rossmann-like Domain"/>
    <property type="match status" value="1"/>
</dbReference>
<reference evidence="1 2" key="1">
    <citation type="submission" date="2017-05" db="EMBL/GenBank/DDBJ databases">
        <title>Complete and WGS of Bordetella genogroups.</title>
        <authorList>
            <person name="Spilker T."/>
            <person name="Lipuma J."/>
        </authorList>
    </citation>
    <scope>NUCLEOTIDE SEQUENCE [LARGE SCALE GENOMIC DNA]</scope>
    <source>
        <strain evidence="1 2">AU9795</strain>
    </source>
</reference>
<evidence type="ECO:0000313" key="1">
    <source>
        <dbReference type="EMBL" id="OZI68279.1"/>
    </source>
</evidence>
<organism evidence="1 2">
    <name type="scientific">Bordetella genomosp. 1</name>
    <dbReference type="NCBI Taxonomy" id="1395607"/>
    <lineage>
        <taxon>Bacteria</taxon>
        <taxon>Pseudomonadati</taxon>
        <taxon>Pseudomonadota</taxon>
        <taxon>Betaproteobacteria</taxon>
        <taxon>Burkholderiales</taxon>
        <taxon>Alcaligenaceae</taxon>
        <taxon>Bordetella</taxon>
    </lineage>
</organism>
<dbReference type="Proteomes" id="UP000216354">
    <property type="component" value="Unassembled WGS sequence"/>
</dbReference>
<proteinExistence type="predicted"/>
<dbReference type="RefSeq" id="WP_094830629.1">
    <property type="nucleotide sequence ID" value="NZ_NEVR01000001.1"/>
</dbReference>
<evidence type="ECO:0000313" key="2">
    <source>
        <dbReference type="Proteomes" id="UP000216354"/>
    </source>
</evidence>
<keyword evidence="2" id="KW-1185">Reference proteome</keyword>
<name>A0ABX4F3F4_9BORD</name>
<gene>
    <name evidence="1" type="ORF">CAL27_02055</name>
</gene>
<accession>A0ABX4F3F4</accession>